<accession>A0A927GGB8</accession>
<proteinExistence type="predicted"/>
<evidence type="ECO:0008006" key="4">
    <source>
        <dbReference type="Google" id="ProtNLM"/>
    </source>
</evidence>
<gene>
    <name evidence="2" type="ORF">IC230_28390</name>
</gene>
<comment type="caution">
    <text evidence="2">The sequence shown here is derived from an EMBL/GenBank/DDBJ whole genome shotgun (WGS) entry which is preliminary data.</text>
</comment>
<protein>
    <recommendedName>
        <fullName evidence="4">Outer membrane beta-barrel protein</fullName>
    </recommendedName>
</protein>
<dbReference type="AlphaFoldDB" id="A0A927GGB8"/>
<dbReference type="EMBL" id="JACXAA010000014">
    <property type="protein sequence ID" value="MBD2756832.1"/>
    <property type="molecule type" value="Genomic_DNA"/>
</dbReference>
<dbReference type="Proteomes" id="UP000653797">
    <property type="component" value="Unassembled WGS sequence"/>
</dbReference>
<keyword evidence="1" id="KW-0732">Signal</keyword>
<feature type="chain" id="PRO_5038010990" description="Outer membrane beta-barrel protein" evidence="1">
    <location>
        <begin position="22"/>
        <end position="158"/>
    </location>
</feature>
<reference evidence="2" key="1">
    <citation type="submission" date="2020-09" db="EMBL/GenBank/DDBJ databases">
        <authorList>
            <person name="Kim M.K."/>
        </authorList>
    </citation>
    <scope>NUCLEOTIDE SEQUENCE</scope>
    <source>
        <strain evidence="2">BT704</strain>
    </source>
</reference>
<organism evidence="2 3">
    <name type="scientific">Spirosoma validum</name>
    <dbReference type="NCBI Taxonomy" id="2771355"/>
    <lineage>
        <taxon>Bacteria</taxon>
        <taxon>Pseudomonadati</taxon>
        <taxon>Bacteroidota</taxon>
        <taxon>Cytophagia</taxon>
        <taxon>Cytophagales</taxon>
        <taxon>Cytophagaceae</taxon>
        <taxon>Spirosoma</taxon>
    </lineage>
</organism>
<name>A0A927GGB8_9BACT</name>
<dbReference type="RefSeq" id="WP_191042449.1">
    <property type="nucleotide sequence ID" value="NZ_JACXAA010000014.1"/>
</dbReference>
<evidence type="ECO:0000256" key="1">
    <source>
        <dbReference type="SAM" id="SignalP"/>
    </source>
</evidence>
<evidence type="ECO:0000313" key="2">
    <source>
        <dbReference type="EMBL" id="MBD2756832.1"/>
    </source>
</evidence>
<evidence type="ECO:0000313" key="3">
    <source>
        <dbReference type="Proteomes" id="UP000653797"/>
    </source>
</evidence>
<feature type="signal peptide" evidence="1">
    <location>
        <begin position="1"/>
        <end position="21"/>
    </location>
</feature>
<sequence>MKAIMLLALFGLQLSSVIAQITPKNSVFLEAGGNGLFASLNYERQLTALPRLSLRVGAGFYGEKAAYLSLPVGLNYLIKLAKPNSFIDAGFGATWAQANSRLFGSEPNLSSNHFFSYVPSVGYRRYTDRHYLWRVSFTPVINQYGFVPWAGITLGKGF</sequence>
<keyword evidence="3" id="KW-1185">Reference proteome</keyword>